<evidence type="ECO:0000313" key="3">
    <source>
        <dbReference type="EMBL" id="KAL3086406.1"/>
    </source>
</evidence>
<proteinExistence type="predicted"/>
<feature type="region of interest" description="Disordered" evidence="1">
    <location>
        <begin position="59"/>
        <end position="85"/>
    </location>
</feature>
<keyword evidence="2" id="KW-0812">Transmembrane</keyword>
<accession>A0ABD2J3X9</accession>
<comment type="caution">
    <text evidence="3">The sequence shown here is derived from an EMBL/GenBank/DDBJ whole genome shotgun (WGS) entry which is preliminary data.</text>
</comment>
<protein>
    <submittedName>
        <fullName evidence="3">Uncharacterized protein</fullName>
    </submittedName>
</protein>
<keyword evidence="4" id="KW-1185">Reference proteome</keyword>
<evidence type="ECO:0000313" key="4">
    <source>
        <dbReference type="Proteomes" id="UP001620626"/>
    </source>
</evidence>
<feature type="compositionally biased region" description="Basic and acidic residues" evidence="1">
    <location>
        <begin position="60"/>
        <end position="74"/>
    </location>
</feature>
<keyword evidence="2" id="KW-0472">Membrane</keyword>
<evidence type="ECO:0000256" key="2">
    <source>
        <dbReference type="SAM" id="Phobius"/>
    </source>
</evidence>
<dbReference type="EMBL" id="JBICBT010001044">
    <property type="protein sequence ID" value="KAL3086406.1"/>
    <property type="molecule type" value="Genomic_DNA"/>
</dbReference>
<organism evidence="3 4">
    <name type="scientific">Heterodera trifolii</name>
    <dbReference type="NCBI Taxonomy" id="157864"/>
    <lineage>
        <taxon>Eukaryota</taxon>
        <taxon>Metazoa</taxon>
        <taxon>Ecdysozoa</taxon>
        <taxon>Nematoda</taxon>
        <taxon>Chromadorea</taxon>
        <taxon>Rhabditida</taxon>
        <taxon>Tylenchina</taxon>
        <taxon>Tylenchomorpha</taxon>
        <taxon>Tylenchoidea</taxon>
        <taxon>Heteroderidae</taxon>
        <taxon>Heteroderinae</taxon>
        <taxon>Heterodera</taxon>
    </lineage>
</organism>
<gene>
    <name evidence="3" type="ORF">niasHT_033524</name>
</gene>
<feature type="transmembrane region" description="Helical" evidence="2">
    <location>
        <begin position="12"/>
        <end position="31"/>
    </location>
</feature>
<reference evidence="3 4" key="1">
    <citation type="submission" date="2024-10" db="EMBL/GenBank/DDBJ databases">
        <authorList>
            <person name="Kim D."/>
        </authorList>
    </citation>
    <scope>NUCLEOTIDE SEQUENCE [LARGE SCALE GENOMIC DNA]</scope>
    <source>
        <strain evidence="3">BH-2024</strain>
    </source>
</reference>
<name>A0ABD2J3X9_9BILA</name>
<keyword evidence="2" id="KW-1133">Transmembrane helix</keyword>
<evidence type="ECO:0000256" key="1">
    <source>
        <dbReference type="SAM" id="MobiDB-lite"/>
    </source>
</evidence>
<dbReference type="AlphaFoldDB" id="A0ABD2J3X9"/>
<dbReference type="Proteomes" id="UP001620626">
    <property type="component" value="Unassembled WGS sequence"/>
</dbReference>
<sequence length="127" mass="14276">MDKHTDKEHKKESHSFLIVVIALIIYGQFVADEHHFWRLVNPFSEQYFYVCTSATNMNERTARQNDGRRGRREEIEEENDDQSKDAKLCNRTFGRVIIIQPLKKGGDKGTRGAGGGTLGGGGGDFAC</sequence>